<proteinExistence type="inferred from homology"/>
<evidence type="ECO:0000256" key="10">
    <source>
        <dbReference type="ARBA" id="ARBA00047761"/>
    </source>
</evidence>
<protein>
    <recommendedName>
        <fullName evidence="12">Serine/threonine-protein phosphatase</fullName>
        <ecNumber evidence="12">3.1.3.16</ecNumber>
    </recommendedName>
</protein>
<sequence>MEPLSDPVNDRSVKTVRPPPHKPLSQNLMWPTKNGITKPDWKVIRDHLTKEGRIEKEDLLKLVAQCNKIMRSEGNLLSVQDPVTVIGDIHGQYYDLLKILEIGGSLDNTKYLFLGDFVDRGSFSIEVLILLYAIKINFPETIYFLRGNHECRQMTSFFNFRDECKYKYDQEIYDLLMDSFDLMPLSCIVNGKFLALHGGISPELRTIEDIKKIDRFKEPPRQGLFCDILWSDPVDNDDGICENVYRSNDVRGCSYFYGNDAVRRFLENNNLISVIRAHEAQLDGYKMHRWNGGNDFPVVITIFSAPNYCDVYNNKGAVIKFENNTLNIQQFNYTQHPYLLPNFMDIFTWSIPFVAEKITEMLYVIIKQDDSANSDDDLDVNEIKQLENYQKLNKQQTEAVNTDNDGVKKADVLRNKIKFVSKMMKMQKILRQESETIVKLKGQCPDNKIPKGLLSDTSTLNDSRYNQ</sequence>
<feature type="region of interest" description="Disordered" evidence="13">
    <location>
        <begin position="1"/>
        <end position="26"/>
    </location>
</feature>
<dbReference type="InterPro" id="IPR041751">
    <property type="entry name" value="MPP_PP2B"/>
</dbReference>
<evidence type="ECO:0000256" key="7">
    <source>
        <dbReference type="ARBA" id="ARBA00022860"/>
    </source>
</evidence>
<evidence type="ECO:0000256" key="5">
    <source>
        <dbReference type="ARBA" id="ARBA00022801"/>
    </source>
</evidence>
<keyword evidence="7" id="KW-0112">Calmodulin-binding</keyword>
<keyword evidence="8" id="KW-0904">Protein phosphatase</keyword>
<dbReference type="GO" id="GO:0005516">
    <property type="term" value="F:calmodulin binding"/>
    <property type="evidence" value="ECO:0007669"/>
    <property type="project" value="UniProtKB-KW"/>
</dbReference>
<dbReference type="PROSITE" id="PS00125">
    <property type="entry name" value="SER_THR_PHOSPHATASE"/>
    <property type="match status" value="1"/>
</dbReference>
<dbReference type="EC" id="3.1.3.16" evidence="12"/>
<dbReference type="Pfam" id="PF00149">
    <property type="entry name" value="Metallophos"/>
    <property type="match status" value="1"/>
</dbReference>
<dbReference type="OrthoDB" id="282592at2759"/>
<keyword evidence="4" id="KW-0479">Metal-binding</keyword>
<evidence type="ECO:0000256" key="8">
    <source>
        <dbReference type="ARBA" id="ARBA00022912"/>
    </source>
</evidence>
<keyword evidence="9" id="KW-0408">Iron</keyword>
<evidence type="ECO:0000256" key="3">
    <source>
        <dbReference type="ARBA" id="ARBA00009905"/>
    </source>
</evidence>
<evidence type="ECO:0000256" key="11">
    <source>
        <dbReference type="ARBA" id="ARBA00048336"/>
    </source>
</evidence>
<evidence type="ECO:0000259" key="14">
    <source>
        <dbReference type="PROSITE" id="PS00125"/>
    </source>
</evidence>
<keyword evidence="5 12" id="KW-0378">Hydrolase</keyword>
<evidence type="ECO:0000256" key="9">
    <source>
        <dbReference type="ARBA" id="ARBA00023004"/>
    </source>
</evidence>
<dbReference type="RefSeq" id="XP_004030479.1">
    <property type="nucleotide sequence ID" value="XM_004030431.1"/>
</dbReference>
<dbReference type="GeneID" id="14905323"/>
<dbReference type="OMA" id="KLCYPKT"/>
<dbReference type="PANTHER" id="PTHR45673">
    <property type="entry name" value="SERINE/THREONINE-PROTEIN PHOSPHATASE 2B CATALYTIC SUBUNIT 1-RELATED"/>
    <property type="match status" value="1"/>
</dbReference>
<dbReference type="PRINTS" id="PR00114">
    <property type="entry name" value="STPHPHTASE"/>
</dbReference>
<keyword evidence="6" id="KW-0862">Zinc</keyword>
<dbReference type="SUPFAM" id="SSF56300">
    <property type="entry name" value="Metallo-dependent phosphatases"/>
    <property type="match status" value="1"/>
</dbReference>
<dbReference type="GO" id="GO:0033192">
    <property type="term" value="F:calmodulin-dependent protein phosphatase activity"/>
    <property type="evidence" value="ECO:0007669"/>
    <property type="project" value="InterPro"/>
</dbReference>
<comment type="cofactor">
    <cofactor evidence="2">
        <name>Fe(3+)</name>
        <dbReference type="ChEBI" id="CHEBI:29034"/>
    </cofactor>
</comment>
<name>G0QZY1_ICHMU</name>
<dbReference type="Gene3D" id="3.60.21.10">
    <property type="match status" value="1"/>
</dbReference>
<comment type="similarity">
    <text evidence="3">Belongs to the PPP phosphatase family. PP-2B subfamily.</text>
</comment>
<dbReference type="CDD" id="cd07416">
    <property type="entry name" value="MPP_PP2B"/>
    <property type="match status" value="1"/>
</dbReference>
<dbReference type="FunCoup" id="G0QZY1">
    <property type="interactions" value="27"/>
</dbReference>
<dbReference type="AlphaFoldDB" id="G0QZY1"/>
<gene>
    <name evidence="15" type="ORF">IMG5_160420</name>
</gene>
<evidence type="ECO:0000256" key="4">
    <source>
        <dbReference type="ARBA" id="ARBA00022723"/>
    </source>
</evidence>
<evidence type="ECO:0000256" key="12">
    <source>
        <dbReference type="RuleBase" id="RU004273"/>
    </source>
</evidence>
<feature type="domain" description="Serine/threonine specific protein phosphatases" evidence="14">
    <location>
        <begin position="145"/>
        <end position="150"/>
    </location>
</feature>
<dbReference type="STRING" id="857967.G0QZY1"/>
<dbReference type="InterPro" id="IPR043360">
    <property type="entry name" value="PP2B"/>
</dbReference>
<dbReference type="eggNOG" id="KOG0375">
    <property type="taxonomic scope" value="Eukaryota"/>
</dbReference>
<comment type="cofactor">
    <cofactor evidence="1">
        <name>Zn(2+)</name>
        <dbReference type="ChEBI" id="CHEBI:29105"/>
    </cofactor>
</comment>
<comment type="catalytic activity">
    <reaction evidence="10">
        <text>O-phospho-L-seryl-[protein] + H2O = L-seryl-[protein] + phosphate</text>
        <dbReference type="Rhea" id="RHEA:20629"/>
        <dbReference type="Rhea" id="RHEA-COMP:9863"/>
        <dbReference type="Rhea" id="RHEA-COMP:11604"/>
        <dbReference type="ChEBI" id="CHEBI:15377"/>
        <dbReference type="ChEBI" id="CHEBI:29999"/>
        <dbReference type="ChEBI" id="CHEBI:43474"/>
        <dbReference type="ChEBI" id="CHEBI:83421"/>
        <dbReference type="EC" id="3.1.3.16"/>
    </reaction>
</comment>
<evidence type="ECO:0000256" key="6">
    <source>
        <dbReference type="ARBA" id="ARBA00022833"/>
    </source>
</evidence>
<reference evidence="15 16" key="1">
    <citation type="submission" date="2011-07" db="EMBL/GenBank/DDBJ databases">
        <authorList>
            <person name="Coyne R."/>
            <person name="Brami D."/>
            <person name="Johnson J."/>
            <person name="Hostetler J."/>
            <person name="Hannick L."/>
            <person name="Clark T."/>
            <person name="Cassidy-Hanley D."/>
            <person name="Inman J."/>
        </authorList>
    </citation>
    <scope>NUCLEOTIDE SEQUENCE [LARGE SCALE GENOMIC DNA]</scope>
    <source>
        <strain evidence="15 16">G5</strain>
    </source>
</reference>
<dbReference type="InterPro" id="IPR006186">
    <property type="entry name" value="Ser/Thr-sp_prot-phosphatase"/>
</dbReference>
<dbReference type="EMBL" id="GL984171">
    <property type="protein sequence ID" value="EGR29243.1"/>
    <property type="molecule type" value="Genomic_DNA"/>
</dbReference>
<dbReference type="FunFam" id="3.60.21.10:FF:000031">
    <property type="entry name" value="Serine/threonine-protein phosphatase"/>
    <property type="match status" value="1"/>
</dbReference>
<evidence type="ECO:0000256" key="1">
    <source>
        <dbReference type="ARBA" id="ARBA00001947"/>
    </source>
</evidence>
<accession>G0QZY1</accession>
<evidence type="ECO:0000313" key="15">
    <source>
        <dbReference type="EMBL" id="EGR29243.1"/>
    </source>
</evidence>
<dbReference type="InterPro" id="IPR029052">
    <property type="entry name" value="Metallo-depent_PP-like"/>
</dbReference>
<dbReference type="InterPro" id="IPR004843">
    <property type="entry name" value="Calcineurin-like_PHP"/>
</dbReference>
<dbReference type="GO" id="GO:0097720">
    <property type="term" value="P:calcineurin-mediated signaling"/>
    <property type="evidence" value="ECO:0007669"/>
    <property type="project" value="InterPro"/>
</dbReference>
<evidence type="ECO:0000313" key="16">
    <source>
        <dbReference type="Proteomes" id="UP000008983"/>
    </source>
</evidence>
<keyword evidence="16" id="KW-1185">Reference proteome</keyword>
<comment type="catalytic activity">
    <reaction evidence="11 12">
        <text>O-phospho-L-threonyl-[protein] + H2O = L-threonyl-[protein] + phosphate</text>
        <dbReference type="Rhea" id="RHEA:47004"/>
        <dbReference type="Rhea" id="RHEA-COMP:11060"/>
        <dbReference type="Rhea" id="RHEA-COMP:11605"/>
        <dbReference type="ChEBI" id="CHEBI:15377"/>
        <dbReference type="ChEBI" id="CHEBI:30013"/>
        <dbReference type="ChEBI" id="CHEBI:43474"/>
        <dbReference type="ChEBI" id="CHEBI:61977"/>
        <dbReference type="EC" id="3.1.3.16"/>
    </reaction>
</comment>
<evidence type="ECO:0000256" key="13">
    <source>
        <dbReference type="SAM" id="MobiDB-lite"/>
    </source>
</evidence>
<organism evidence="15 16">
    <name type="scientific">Ichthyophthirius multifiliis</name>
    <name type="common">White spot disease agent</name>
    <name type="synonym">Ich</name>
    <dbReference type="NCBI Taxonomy" id="5932"/>
    <lineage>
        <taxon>Eukaryota</taxon>
        <taxon>Sar</taxon>
        <taxon>Alveolata</taxon>
        <taxon>Ciliophora</taxon>
        <taxon>Intramacronucleata</taxon>
        <taxon>Oligohymenophorea</taxon>
        <taxon>Hymenostomatida</taxon>
        <taxon>Ophryoglenina</taxon>
        <taxon>Ichthyophthirius</taxon>
    </lineage>
</organism>
<dbReference type="Proteomes" id="UP000008983">
    <property type="component" value="Unassembled WGS sequence"/>
</dbReference>
<dbReference type="InParanoid" id="G0QZY1"/>
<evidence type="ECO:0000256" key="2">
    <source>
        <dbReference type="ARBA" id="ARBA00001965"/>
    </source>
</evidence>
<dbReference type="SMART" id="SM00156">
    <property type="entry name" value="PP2Ac"/>
    <property type="match status" value="1"/>
</dbReference>
<dbReference type="GO" id="GO:0046872">
    <property type="term" value="F:metal ion binding"/>
    <property type="evidence" value="ECO:0007669"/>
    <property type="project" value="UniProtKB-KW"/>
</dbReference>